<dbReference type="AlphaFoldDB" id="A0A1G7I9A9"/>
<dbReference type="InterPro" id="IPR036291">
    <property type="entry name" value="NAD(P)-bd_dom_sf"/>
</dbReference>
<dbReference type="CDD" id="cd05233">
    <property type="entry name" value="SDR_c"/>
    <property type="match status" value="1"/>
</dbReference>
<name>A0A1G7I9A9_9ACTN</name>
<dbReference type="Pfam" id="PF00106">
    <property type="entry name" value="adh_short"/>
    <property type="match status" value="1"/>
</dbReference>
<dbReference type="Gene3D" id="3.40.50.720">
    <property type="entry name" value="NAD(P)-binding Rossmann-like Domain"/>
    <property type="match status" value="1"/>
</dbReference>
<keyword evidence="2" id="KW-0521">NADP</keyword>
<keyword evidence="6" id="KW-1185">Reference proteome</keyword>
<dbReference type="PRINTS" id="PR00080">
    <property type="entry name" value="SDRFAMILY"/>
</dbReference>
<dbReference type="RefSeq" id="WP_091763987.1">
    <property type="nucleotide sequence ID" value="NZ_FNBT01000001.1"/>
</dbReference>
<accession>A0A1G7I9A9</accession>
<sequence length="274" mass="28943">MPSNPSTPGIPRRVLVTGGASGLGAALAARFAARGDRVLVTDLAPDADVPDGAVYQHLDITSQEDWSAALERVRTGFGGLDVLVNNAGIAAGGRIDRLGADHWRRVLDVNVLGAVTGCRTFVPLLKEQGSGRIVNVASAAGLVHPPAMTSYDAGKAAVVALSESLRWELAPWGIDVSVVCPSFFRTNLAASLGGDDPMMETVATRLIEGSKLGAEQIAERVVGAVDAGRFLILPDRNARIAYWTKRLARPLYDRQMLRMGARIHGAEQQDGATA</sequence>
<evidence type="ECO:0000256" key="3">
    <source>
        <dbReference type="ARBA" id="ARBA00023002"/>
    </source>
</evidence>
<dbReference type="OrthoDB" id="9775296at2"/>
<keyword evidence="3" id="KW-0560">Oxidoreductase</keyword>
<evidence type="ECO:0000313" key="6">
    <source>
        <dbReference type="Proteomes" id="UP000199406"/>
    </source>
</evidence>
<dbReference type="PANTHER" id="PTHR43391">
    <property type="entry name" value="RETINOL DEHYDROGENASE-RELATED"/>
    <property type="match status" value="1"/>
</dbReference>
<dbReference type="EMBL" id="FNBT01000001">
    <property type="protein sequence ID" value="SDF09300.1"/>
    <property type="molecule type" value="Genomic_DNA"/>
</dbReference>
<evidence type="ECO:0000313" key="5">
    <source>
        <dbReference type="EMBL" id="SDF09300.1"/>
    </source>
</evidence>
<comment type="similarity">
    <text evidence="1 4">Belongs to the short-chain dehydrogenases/reductases (SDR) family.</text>
</comment>
<proteinExistence type="inferred from homology"/>
<evidence type="ECO:0000256" key="1">
    <source>
        <dbReference type="ARBA" id="ARBA00006484"/>
    </source>
</evidence>
<organism evidence="5 6">
    <name type="scientific">Blastococcus aurantiacus</name>
    <dbReference type="NCBI Taxonomy" id="1550231"/>
    <lineage>
        <taxon>Bacteria</taxon>
        <taxon>Bacillati</taxon>
        <taxon>Actinomycetota</taxon>
        <taxon>Actinomycetes</taxon>
        <taxon>Geodermatophilales</taxon>
        <taxon>Geodermatophilaceae</taxon>
        <taxon>Blastococcus</taxon>
    </lineage>
</organism>
<dbReference type="Proteomes" id="UP000199406">
    <property type="component" value="Unassembled WGS sequence"/>
</dbReference>
<gene>
    <name evidence="5" type="ORF">SAMN05660662_1072</name>
</gene>
<protein>
    <submittedName>
        <fullName evidence="5">NADP-dependent 3-hydroxy acid dehydrogenase YdfG</fullName>
    </submittedName>
</protein>
<reference evidence="6" key="1">
    <citation type="submission" date="2016-10" db="EMBL/GenBank/DDBJ databases">
        <authorList>
            <person name="Varghese N."/>
            <person name="Submissions S."/>
        </authorList>
    </citation>
    <scope>NUCLEOTIDE SEQUENCE [LARGE SCALE GENOMIC DNA]</scope>
    <source>
        <strain evidence="6">DSM 44268</strain>
    </source>
</reference>
<evidence type="ECO:0000256" key="4">
    <source>
        <dbReference type="RuleBase" id="RU000363"/>
    </source>
</evidence>
<dbReference type="STRING" id="1550231.SAMN05660662_1072"/>
<dbReference type="PRINTS" id="PR00081">
    <property type="entry name" value="GDHRDH"/>
</dbReference>
<evidence type="ECO:0000256" key="2">
    <source>
        <dbReference type="ARBA" id="ARBA00022857"/>
    </source>
</evidence>
<dbReference type="PANTHER" id="PTHR43391:SF14">
    <property type="entry name" value="DEHYDROGENASE_REDUCTASE SDR FAMILY PROTEIN 7-LIKE"/>
    <property type="match status" value="1"/>
</dbReference>
<dbReference type="GO" id="GO:0016491">
    <property type="term" value="F:oxidoreductase activity"/>
    <property type="evidence" value="ECO:0007669"/>
    <property type="project" value="UniProtKB-KW"/>
</dbReference>
<dbReference type="SUPFAM" id="SSF51735">
    <property type="entry name" value="NAD(P)-binding Rossmann-fold domains"/>
    <property type="match status" value="1"/>
</dbReference>
<dbReference type="InterPro" id="IPR002347">
    <property type="entry name" value="SDR_fam"/>
</dbReference>